<feature type="compositionally biased region" description="Low complexity" evidence="1">
    <location>
        <begin position="95"/>
        <end position="108"/>
    </location>
</feature>
<proteinExistence type="predicted"/>
<gene>
    <name evidence="2" type="ORF">QQM35_04635</name>
</gene>
<reference evidence="2 3" key="1">
    <citation type="journal article" date="2024" name="Pathogens">
        <title>Staphylococcus hsinchuensis sp. nov., Isolated from Soymilk.</title>
        <authorList>
            <person name="Wang Y.T."/>
            <person name="Lin Y.C."/>
            <person name="Hsieh Y.H."/>
            <person name="Lin Y.T."/>
            <person name="Hamada M."/>
            <person name="Chen C.C."/>
            <person name="Liou J.S."/>
            <person name="Lee A.Y."/>
            <person name="Zhang W.L."/>
            <person name="Chen Y.T."/>
            <person name="Huang C.H."/>
        </authorList>
    </citation>
    <scope>NUCLEOTIDE SEQUENCE [LARGE SCALE GENOMIC DNA]</scope>
    <source>
        <strain evidence="2 3">H164</strain>
    </source>
</reference>
<evidence type="ECO:0000313" key="3">
    <source>
        <dbReference type="Proteomes" id="UP001436297"/>
    </source>
</evidence>
<organism evidence="2 3">
    <name type="scientific">Staphylococcus hsinchuensis</name>
    <dbReference type="NCBI Taxonomy" id="3051183"/>
    <lineage>
        <taxon>Bacteria</taxon>
        <taxon>Bacillati</taxon>
        <taxon>Bacillota</taxon>
        <taxon>Bacilli</taxon>
        <taxon>Bacillales</taxon>
        <taxon>Staphylococcaceae</taxon>
        <taxon>Staphylococcus</taxon>
    </lineage>
</organism>
<evidence type="ECO:0000256" key="1">
    <source>
        <dbReference type="SAM" id="MobiDB-lite"/>
    </source>
</evidence>
<dbReference type="RefSeq" id="WP_342610555.1">
    <property type="nucleotide sequence ID" value="NZ_CP128355.1"/>
</dbReference>
<dbReference type="InterPro" id="IPR035218">
    <property type="entry name" value="DUF5327"/>
</dbReference>
<feature type="compositionally biased region" description="Polar residues" evidence="1">
    <location>
        <begin position="57"/>
        <end position="80"/>
    </location>
</feature>
<evidence type="ECO:0000313" key="2">
    <source>
        <dbReference type="EMBL" id="XAF71386.1"/>
    </source>
</evidence>
<sequence>MEKEKMIQLIEQELVSADKSTSEVEFEKHMYAIYKLTELIATDKSGQRSQHTDLYETPSSTELAATQPSQQQVSKNQSISDAELKAMGAKVPSKSAQSHSSSDMTTSSNLKTDDGIGNGDSIFDF</sequence>
<dbReference type="Pfam" id="PF17261">
    <property type="entry name" value="DUF5327"/>
    <property type="match status" value="1"/>
</dbReference>
<name>A0ABZ3EEU2_9STAP</name>
<dbReference type="Proteomes" id="UP001436297">
    <property type="component" value="Chromosome"/>
</dbReference>
<protein>
    <submittedName>
        <fullName evidence="2">DUF5327 family protein</fullName>
    </submittedName>
</protein>
<keyword evidence="3" id="KW-1185">Reference proteome</keyword>
<feature type="region of interest" description="Disordered" evidence="1">
    <location>
        <begin position="42"/>
        <end position="125"/>
    </location>
</feature>
<dbReference type="EMBL" id="CP128355">
    <property type="protein sequence ID" value="XAF71386.1"/>
    <property type="molecule type" value="Genomic_DNA"/>
</dbReference>
<accession>A0ABZ3EEU2</accession>